<dbReference type="PANTHER" id="PTHR30537:SF26">
    <property type="entry name" value="GLYCINE CLEAVAGE SYSTEM TRANSCRIPTIONAL ACTIVATOR"/>
    <property type="match status" value="1"/>
</dbReference>
<keyword evidence="4" id="KW-0804">Transcription</keyword>
<dbReference type="EMBL" id="CP101509">
    <property type="protein sequence ID" value="UTV30010.1"/>
    <property type="molecule type" value="Genomic_DNA"/>
</dbReference>
<dbReference type="PRINTS" id="PR00039">
    <property type="entry name" value="HTHLYSR"/>
</dbReference>
<dbReference type="Pfam" id="PF03466">
    <property type="entry name" value="LysR_substrate"/>
    <property type="match status" value="1"/>
</dbReference>
<dbReference type="InterPro" id="IPR036390">
    <property type="entry name" value="WH_DNA-bd_sf"/>
</dbReference>
<dbReference type="Pfam" id="PF00126">
    <property type="entry name" value="HTH_1"/>
    <property type="match status" value="1"/>
</dbReference>
<keyword evidence="3" id="KW-0238">DNA-binding</keyword>
<dbReference type="InterPro" id="IPR036388">
    <property type="entry name" value="WH-like_DNA-bd_sf"/>
</dbReference>
<dbReference type="Gene3D" id="3.40.190.10">
    <property type="entry name" value="Periplasmic binding protein-like II"/>
    <property type="match status" value="2"/>
</dbReference>
<name>A0ABY5GMK1_9GAMM</name>
<accession>A0ABY5GMK1</accession>
<organism evidence="6 7">
    <name type="scientific">Photobacterium atrarenae</name>
    <dbReference type="NCBI Taxonomy" id="865757"/>
    <lineage>
        <taxon>Bacteria</taxon>
        <taxon>Pseudomonadati</taxon>
        <taxon>Pseudomonadota</taxon>
        <taxon>Gammaproteobacteria</taxon>
        <taxon>Vibrionales</taxon>
        <taxon>Vibrionaceae</taxon>
        <taxon>Photobacterium</taxon>
    </lineage>
</organism>
<dbReference type="InterPro" id="IPR005119">
    <property type="entry name" value="LysR_subst-bd"/>
</dbReference>
<reference evidence="6" key="1">
    <citation type="submission" date="2022-07" db="EMBL/GenBank/DDBJ databases">
        <title>Genome sequencing of Photobacterium atrarenae GJH2-4.</title>
        <authorList>
            <person name="Park S.-J."/>
        </authorList>
    </citation>
    <scope>NUCLEOTIDE SEQUENCE</scope>
    <source>
        <strain evidence="6">GJH2-4</strain>
    </source>
</reference>
<evidence type="ECO:0000256" key="4">
    <source>
        <dbReference type="ARBA" id="ARBA00023163"/>
    </source>
</evidence>
<dbReference type="Gene3D" id="1.10.10.10">
    <property type="entry name" value="Winged helix-like DNA-binding domain superfamily/Winged helix DNA-binding domain"/>
    <property type="match status" value="1"/>
</dbReference>
<dbReference type="SUPFAM" id="SSF53850">
    <property type="entry name" value="Periplasmic binding protein-like II"/>
    <property type="match status" value="1"/>
</dbReference>
<feature type="domain" description="HTH lysR-type" evidence="5">
    <location>
        <begin position="12"/>
        <end position="69"/>
    </location>
</feature>
<gene>
    <name evidence="6" type="ORF">NNL38_23740</name>
</gene>
<evidence type="ECO:0000259" key="5">
    <source>
        <dbReference type="PROSITE" id="PS50931"/>
    </source>
</evidence>
<dbReference type="InterPro" id="IPR058163">
    <property type="entry name" value="LysR-type_TF_proteobact-type"/>
</dbReference>
<dbReference type="Proteomes" id="UP001057998">
    <property type="component" value="Chromosome 2"/>
</dbReference>
<keyword evidence="2" id="KW-0805">Transcription regulation</keyword>
<protein>
    <submittedName>
        <fullName evidence="6">LysR substrate-binding domain-containing protein</fullName>
    </submittedName>
</protein>
<dbReference type="PANTHER" id="PTHR30537">
    <property type="entry name" value="HTH-TYPE TRANSCRIPTIONAL REGULATOR"/>
    <property type="match status" value="1"/>
</dbReference>
<evidence type="ECO:0000313" key="6">
    <source>
        <dbReference type="EMBL" id="UTV30010.1"/>
    </source>
</evidence>
<dbReference type="InterPro" id="IPR000847">
    <property type="entry name" value="LysR_HTH_N"/>
</dbReference>
<keyword evidence="7" id="KW-1185">Reference proteome</keyword>
<evidence type="ECO:0000256" key="2">
    <source>
        <dbReference type="ARBA" id="ARBA00023015"/>
    </source>
</evidence>
<comment type="similarity">
    <text evidence="1">Belongs to the LysR transcriptional regulatory family.</text>
</comment>
<evidence type="ECO:0000256" key="3">
    <source>
        <dbReference type="ARBA" id="ARBA00023125"/>
    </source>
</evidence>
<evidence type="ECO:0000256" key="1">
    <source>
        <dbReference type="ARBA" id="ARBA00009437"/>
    </source>
</evidence>
<dbReference type="SUPFAM" id="SSF46785">
    <property type="entry name" value="Winged helix' DNA-binding domain"/>
    <property type="match status" value="1"/>
</dbReference>
<sequence length="321" mass="36973">MELKKRHALLPPSLNGLRVFESAARHLSFTLAASELNVTQSAVSRQIRQLEESLGFPLFIRHHRALELTEQGKEIALLLTRQYSELNRTIKQCRAQETGTLKVKVAMSFAVRWLIPRLHSFKALHPELDIVISSSMGHTSEELMLDEDDYHVAIYNMQHEPPSRYQQHFLRKEYLAPVYSGQLTQSPQPVSIDELLNYPRLHPTSDQSDWKLWLKSIQRPSQIHQPGLTFNTLDMALTSCLAGQGVAITDLMLVVHELEQGYLMLPEHAAIVANSQWMYFYHTTAESDDVTHFINWLTAEQMKEKTVLLRMAEQHGWRILD</sequence>
<dbReference type="PROSITE" id="PS50931">
    <property type="entry name" value="HTH_LYSR"/>
    <property type="match status" value="1"/>
</dbReference>
<proteinExistence type="inferred from homology"/>
<dbReference type="RefSeq" id="WP_255391349.1">
    <property type="nucleotide sequence ID" value="NZ_CP101509.1"/>
</dbReference>
<evidence type="ECO:0000313" key="7">
    <source>
        <dbReference type="Proteomes" id="UP001057998"/>
    </source>
</evidence>